<organism evidence="3 4">
    <name type="scientific">Microvirga aerophila</name>
    <dbReference type="NCBI Taxonomy" id="670291"/>
    <lineage>
        <taxon>Bacteria</taxon>
        <taxon>Pseudomonadati</taxon>
        <taxon>Pseudomonadota</taxon>
        <taxon>Alphaproteobacteria</taxon>
        <taxon>Hyphomicrobiales</taxon>
        <taxon>Methylobacteriaceae</taxon>
        <taxon>Microvirga</taxon>
    </lineage>
</organism>
<reference evidence="3 4" key="1">
    <citation type="submission" date="2019-07" db="EMBL/GenBank/DDBJ databases">
        <title>Whole genome shotgun sequence of Microvirga aerophila NBRC 106136.</title>
        <authorList>
            <person name="Hosoyama A."/>
            <person name="Uohara A."/>
            <person name="Ohji S."/>
            <person name="Ichikawa N."/>
        </authorList>
    </citation>
    <scope>NUCLEOTIDE SEQUENCE [LARGE SCALE GENOMIC DNA]</scope>
    <source>
        <strain evidence="3 4">NBRC 106136</strain>
    </source>
</reference>
<dbReference type="EMBL" id="BJYU01000117">
    <property type="protein sequence ID" value="GEO17653.1"/>
    <property type="molecule type" value="Genomic_DNA"/>
</dbReference>
<keyword evidence="4" id="KW-1185">Reference proteome</keyword>
<dbReference type="InterPro" id="IPR052350">
    <property type="entry name" value="Metallo-dep_Lactonases"/>
</dbReference>
<dbReference type="InterPro" id="IPR032466">
    <property type="entry name" value="Metal_Hydrolase"/>
</dbReference>
<dbReference type="Gene3D" id="3.20.20.140">
    <property type="entry name" value="Metal-dependent hydrolases"/>
    <property type="match status" value="1"/>
</dbReference>
<accession>A0A512C0C6</accession>
<evidence type="ECO:0000313" key="3">
    <source>
        <dbReference type="EMBL" id="GEO17653.1"/>
    </source>
</evidence>
<evidence type="ECO:0000313" key="4">
    <source>
        <dbReference type="Proteomes" id="UP000321085"/>
    </source>
</evidence>
<gene>
    <name evidence="3" type="ORF">MAE02_53490</name>
</gene>
<dbReference type="InterPro" id="IPR006680">
    <property type="entry name" value="Amidohydro-rel"/>
</dbReference>
<evidence type="ECO:0000259" key="2">
    <source>
        <dbReference type="Pfam" id="PF04909"/>
    </source>
</evidence>
<dbReference type="PANTHER" id="PTHR43569">
    <property type="entry name" value="AMIDOHYDROLASE"/>
    <property type="match status" value="1"/>
</dbReference>
<dbReference type="AlphaFoldDB" id="A0A512C0C6"/>
<proteinExistence type="inferred from homology"/>
<sequence>MTDLFIDAHHHIWRRADQPWLQGPTVPRIFGEYDAIKRDYSIDEFKEDIAETGVVKSVYVQTNWDKNRAVEEVQWVQQIAETTGWPHAIVGFADFDSDDVGETLAAQAQFPLMRGVRQQLHWHENPQYRFAPQPDQMNTSRFRRNFAKLEDYDWLFELQIFADQTVEGVSFAKAFPNMTFVLEHAGMPEDRSNEGRRKWRDGIRRLADLPNMYTKLSGLGTFIRRNDPSHISEIAEETIEIFGAERCMWGSNFPIEKLWTDYPAIVSAARGAVANLSASERQAVLHDTAARLYHL</sequence>
<dbReference type="Pfam" id="PF04909">
    <property type="entry name" value="Amidohydro_2"/>
    <property type="match status" value="1"/>
</dbReference>
<name>A0A512C0C6_9HYPH</name>
<dbReference type="GO" id="GO:0016787">
    <property type="term" value="F:hydrolase activity"/>
    <property type="evidence" value="ECO:0007669"/>
    <property type="project" value="UniProtKB-KW"/>
</dbReference>
<feature type="domain" description="Amidohydrolase-related" evidence="2">
    <location>
        <begin position="6"/>
        <end position="295"/>
    </location>
</feature>
<comment type="similarity">
    <text evidence="1">Belongs to the metallo-dependent hydrolases superfamily.</text>
</comment>
<keyword evidence="3" id="KW-0378">Hydrolase</keyword>
<dbReference type="Proteomes" id="UP000321085">
    <property type="component" value="Unassembled WGS sequence"/>
</dbReference>
<dbReference type="RefSeq" id="WP_147022499.1">
    <property type="nucleotide sequence ID" value="NZ_BJYU01000117.1"/>
</dbReference>
<dbReference type="PANTHER" id="PTHR43569:SF1">
    <property type="entry name" value="BLL3371 PROTEIN"/>
    <property type="match status" value="1"/>
</dbReference>
<evidence type="ECO:0000256" key="1">
    <source>
        <dbReference type="ARBA" id="ARBA00038310"/>
    </source>
</evidence>
<comment type="caution">
    <text evidence="3">The sequence shown here is derived from an EMBL/GenBank/DDBJ whole genome shotgun (WGS) entry which is preliminary data.</text>
</comment>
<dbReference type="SUPFAM" id="SSF51556">
    <property type="entry name" value="Metallo-dependent hydrolases"/>
    <property type="match status" value="1"/>
</dbReference>
<protein>
    <submittedName>
        <fullName evidence="3">Amidohydrolase</fullName>
    </submittedName>
</protein>